<feature type="region of interest" description="Disordered" evidence="1">
    <location>
        <begin position="26"/>
        <end position="103"/>
    </location>
</feature>
<name>A0AAV7WR94_PLEWA</name>
<evidence type="ECO:0000313" key="2">
    <source>
        <dbReference type="EMBL" id="KAJ1215442.1"/>
    </source>
</evidence>
<protein>
    <submittedName>
        <fullName evidence="2">Uncharacterized protein</fullName>
    </submittedName>
</protein>
<dbReference type="AlphaFoldDB" id="A0AAV7WR94"/>
<feature type="compositionally biased region" description="Basic and acidic residues" evidence="1">
    <location>
        <begin position="58"/>
        <end position="67"/>
    </location>
</feature>
<keyword evidence="3" id="KW-1185">Reference proteome</keyword>
<sequence length="120" mass="13485">MEKGEPRSPWPKGENHNHILRLLLQARQEPLDQGNRGKGGEKTRRPRTGQGIGPQYTQREEPGEVKGKLGIQGGSKEIYCRDPPTVNLGKHLRSQDGLQGEHSTQEIQLMIQHTPNVNRP</sequence>
<reference evidence="2" key="1">
    <citation type="journal article" date="2022" name="bioRxiv">
        <title>Sequencing and chromosome-scale assembly of the giantPleurodeles waltlgenome.</title>
        <authorList>
            <person name="Brown T."/>
            <person name="Elewa A."/>
            <person name="Iarovenko S."/>
            <person name="Subramanian E."/>
            <person name="Araus A.J."/>
            <person name="Petzold A."/>
            <person name="Susuki M."/>
            <person name="Suzuki K.-i.T."/>
            <person name="Hayashi T."/>
            <person name="Toyoda A."/>
            <person name="Oliveira C."/>
            <person name="Osipova E."/>
            <person name="Leigh N.D."/>
            <person name="Simon A."/>
            <person name="Yun M.H."/>
        </authorList>
    </citation>
    <scope>NUCLEOTIDE SEQUENCE</scope>
    <source>
        <strain evidence="2">20211129_DDA</strain>
        <tissue evidence="2">Liver</tissue>
    </source>
</reference>
<dbReference type="EMBL" id="JANPWB010000001">
    <property type="protein sequence ID" value="KAJ1215442.1"/>
    <property type="molecule type" value="Genomic_DNA"/>
</dbReference>
<evidence type="ECO:0000313" key="3">
    <source>
        <dbReference type="Proteomes" id="UP001066276"/>
    </source>
</evidence>
<accession>A0AAV7WR94</accession>
<dbReference type="Proteomes" id="UP001066276">
    <property type="component" value="Chromosome 1_1"/>
</dbReference>
<organism evidence="2 3">
    <name type="scientific">Pleurodeles waltl</name>
    <name type="common">Iberian ribbed newt</name>
    <dbReference type="NCBI Taxonomy" id="8319"/>
    <lineage>
        <taxon>Eukaryota</taxon>
        <taxon>Metazoa</taxon>
        <taxon>Chordata</taxon>
        <taxon>Craniata</taxon>
        <taxon>Vertebrata</taxon>
        <taxon>Euteleostomi</taxon>
        <taxon>Amphibia</taxon>
        <taxon>Batrachia</taxon>
        <taxon>Caudata</taxon>
        <taxon>Salamandroidea</taxon>
        <taxon>Salamandridae</taxon>
        <taxon>Pleurodelinae</taxon>
        <taxon>Pleurodeles</taxon>
    </lineage>
</organism>
<comment type="caution">
    <text evidence="2">The sequence shown here is derived from an EMBL/GenBank/DDBJ whole genome shotgun (WGS) entry which is preliminary data.</text>
</comment>
<evidence type="ECO:0000256" key="1">
    <source>
        <dbReference type="SAM" id="MobiDB-lite"/>
    </source>
</evidence>
<proteinExistence type="predicted"/>
<gene>
    <name evidence="2" type="ORF">NDU88_003051</name>
</gene>